<dbReference type="Gene3D" id="3.40.630.40">
    <property type="entry name" value="Zn-dependent exopeptidases"/>
    <property type="match status" value="1"/>
</dbReference>
<feature type="domain" description="MurNAc-LAA" evidence="5">
    <location>
        <begin position="276"/>
        <end position="384"/>
    </location>
</feature>
<gene>
    <name evidence="6" type="ORF">EV199_3884</name>
</gene>
<feature type="signal peptide" evidence="4">
    <location>
        <begin position="1"/>
        <end position="19"/>
    </location>
</feature>
<evidence type="ECO:0000256" key="1">
    <source>
        <dbReference type="ARBA" id="ARBA00001561"/>
    </source>
</evidence>
<dbReference type="PANTHER" id="PTHR30404:SF0">
    <property type="entry name" value="N-ACETYLMURAMOYL-L-ALANINE AMIDASE AMIC"/>
    <property type="match status" value="1"/>
</dbReference>
<dbReference type="RefSeq" id="WP_130542437.1">
    <property type="nucleotide sequence ID" value="NZ_CP042431.1"/>
</dbReference>
<dbReference type="CDD" id="cd02696">
    <property type="entry name" value="MurNAc-LAA"/>
    <property type="match status" value="1"/>
</dbReference>
<dbReference type="Gene3D" id="2.60.40.3500">
    <property type="match status" value="1"/>
</dbReference>
<dbReference type="GO" id="GO:0030288">
    <property type="term" value="C:outer membrane-bounded periplasmic space"/>
    <property type="evidence" value="ECO:0007669"/>
    <property type="project" value="TreeGrafter"/>
</dbReference>
<name>A0A4V2F107_9BACT</name>
<evidence type="ECO:0000259" key="5">
    <source>
        <dbReference type="SMART" id="SM00646"/>
    </source>
</evidence>
<dbReference type="InterPro" id="IPR021731">
    <property type="entry name" value="AMIN_dom"/>
</dbReference>
<dbReference type="Pfam" id="PF11741">
    <property type="entry name" value="AMIN"/>
    <property type="match status" value="1"/>
</dbReference>
<organism evidence="6 7">
    <name type="scientific">Pseudobacter ginsenosidimutans</name>
    <dbReference type="NCBI Taxonomy" id="661488"/>
    <lineage>
        <taxon>Bacteria</taxon>
        <taxon>Pseudomonadati</taxon>
        <taxon>Bacteroidota</taxon>
        <taxon>Chitinophagia</taxon>
        <taxon>Chitinophagales</taxon>
        <taxon>Chitinophagaceae</taxon>
        <taxon>Pseudobacter</taxon>
    </lineage>
</organism>
<dbReference type="Pfam" id="PF01520">
    <property type="entry name" value="Amidase_3"/>
    <property type="match status" value="1"/>
</dbReference>
<dbReference type="AlphaFoldDB" id="A0A4V2F107"/>
<keyword evidence="4" id="KW-0732">Signal</keyword>
<dbReference type="Proteomes" id="UP000293874">
    <property type="component" value="Unassembled WGS sequence"/>
</dbReference>
<evidence type="ECO:0000256" key="2">
    <source>
        <dbReference type="ARBA" id="ARBA00011901"/>
    </source>
</evidence>
<dbReference type="EC" id="3.5.1.28" evidence="2"/>
<comment type="catalytic activity">
    <reaction evidence="1">
        <text>Hydrolyzes the link between N-acetylmuramoyl residues and L-amino acid residues in certain cell-wall glycopeptides.</text>
        <dbReference type="EC" id="3.5.1.28"/>
    </reaction>
</comment>
<evidence type="ECO:0000313" key="6">
    <source>
        <dbReference type="EMBL" id="RZS71971.1"/>
    </source>
</evidence>
<dbReference type="PANTHER" id="PTHR30404">
    <property type="entry name" value="N-ACETYLMURAMOYL-L-ALANINE AMIDASE"/>
    <property type="match status" value="1"/>
</dbReference>
<comment type="caution">
    <text evidence="6">The sequence shown here is derived from an EMBL/GenBank/DDBJ whole genome shotgun (WGS) entry which is preliminary data.</text>
</comment>
<dbReference type="OrthoDB" id="9806267at2"/>
<evidence type="ECO:0000256" key="3">
    <source>
        <dbReference type="ARBA" id="ARBA00022801"/>
    </source>
</evidence>
<evidence type="ECO:0000313" key="7">
    <source>
        <dbReference type="Proteomes" id="UP000293874"/>
    </source>
</evidence>
<reference evidence="6 7" key="1">
    <citation type="submission" date="2019-02" db="EMBL/GenBank/DDBJ databases">
        <title>Genomic Encyclopedia of Type Strains, Phase IV (KMG-IV): sequencing the most valuable type-strain genomes for metagenomic binning, comparative biology and taxonomic classification.</title>
        <authorList>
            <person name="Goeker M."/>
        </authorList>
    </citation>
    <scope>NUCLEOTIDE SEQUENCE [LARGE SCALE GENOMIC DNA]</scope>
    <source>
        <strain evidence="6 7">DSM 18116</strain>
    </source>
</reference>
<evidence type="ECO:0000256" key="4">
    <source>
        <dbReference type="SAM" id="SignalP"/>
    </source>
</evidence>
<feature type="chain" id="PRO_5020556894" description="N-acetylmuramoyl-L-alanine amidase" evidence="4">
    <location>
        <begin position="20"/>
        <end position="391"/>
    </location>
</feature>
<sequence>MKNMLIVLFILAAGAMGKAQDSTVKPFLVKTIGPLPYLEYGTGDDRLGGAKMTYLDTNVVLKVVDSTGTDYKVQLSKYHIAYVSKANVAADSGLRLGNENLSGSWMVSGEGKYDLVSISLPNRLPYKSVQQISPSRIVVDLYGVTSNTNWITQRGTSSFISSVWYEQPEDDVMRVFIELGKPVHWGYSIAYDSLGSRLQIKVKRPPESLRLRDMVIAIDAGHGGSNLGASGKNSKVLEKNLTLQYAKALEKLLNQKGATVVMTRTTDADVTQPERAALLRKAEPDLLISIHFNSSGNPAVSGTSTYYRYIGFQPLTQAILKRMLELNFNNYGNIGGFNFALSGPTEYPNCLVEVGFLSNEDEEKRMLKKGFDEDVANKIMRGIVDWLRAMD</sequence>
<dbReference type="InterPro" id="IPR050695">
    <property type="entry name" value="N-acetylmuramoyl_amidase_3"/>
</dbReference>
<keyword evidence="7" id="KW-1185">Reference proteome</keyword>
<protein>
    <recommendedName>
        <fullName evidence="2">N-acetylmuramoyl-L-alanine amidase</fullName>
        <ecNumber evidence="2">3.5.1.28</ecNumber>
    </recommendedName>
</protein>
<dbReference type="EMBL" id="SGXA01000002">
    <property type="protein sequence ID" value="RZS71971.1"/>
    <property type="molecule type" value="Genomic_DNA"/>
</dbReference>
<dbReference type="GO" id="GO:0009253">
    <property type="term" value="P:peptidoglycan catabolic process"/>
    <property type="evidence" value="ECO:0007669"/>
    <property type="project" value="InterPro"/>
</dbReference>
<accession>A0A4V2F107</accession>
<dbReference type="SUPFAM" id="SSF53187">
    <property type="entry name" value="Zn-dependent exopeptidases"/>
    <property type="match status" value="1"/>
</dbReference>
<proteinExistence type="predicted"/>
<keyword evidence="3" id="KW-0378">Hydrolase</keyword>
<dbReference type="InterPro" id="IPR002508">
    <property type="entry name" value="MurNAc-LAA_cat"/>
</dbReference>
<dbReference type="SMART" id="SM00646">
    <property type="entry name" value="Ami_3"/>
    <property type="match status" value="1"/>
</dbReference>
<dbReference type="GO" id="GO:0008745">
    <property type="term" value="F:N-acetylmuramoyl-L-alanine amidase activity"/>
    <property type="evidence" value="ECO:0007669"/>
    <property type="project" value="UniProtKB-EC"/>
</dbReference>